<gene>
    <name evidence="1" type="ORF">RSOLAG1IB_04668</name>
</gene>
<dbReference type="STRING" id="1108050.A0A0B7G083"/>
<protein>
    <recommendedName>
        <fullName evidence="3">GST C-terminal domain-containing protein</fullName>
    </recommendedName>
</protein>
<reference evidence="1 2" key="1">
    <citation type="submission" date="2014-11" db="EMBL/GenBank/DDBJ databases">
        <authorList>
            <person name="Wibberg Daniel"/>
        </authorList>
    </citation>
    <scope>NUCLEOTIDE SEQUENCE [LARGE SCALE GENOMIC DNA]</scope>
    <source>
        <strain evidence="1">Rhizoctonia solani AG1-IB 7/3/14</strain>
    </source>
</reference>
<evidence type="ECO:0000313" key="1">
    <source>
        <dbReference type="EMBL" id="CEL61918.1"/>
    </source>
</evidence>
<keyword evidence="2" id="KW-1185">Reference proteome</keyword>
<dbReference type="EMBL" id="LN679105">
    <property type="protein sequence ID" value="CEL61918.1"/>
    <property type="molecule type" value="Genomic_DNA"/>
</dbReference>
<dbReference type="Gene3D" id="1.20.1050.10">
    <property type="match status" value="1"/>
</dbReference>
<dbReference type="Gene3D" id="3.40.30.10">
    <property type="entry name" value="Glutaredoxin"/>
    <property type="match status" value="1"/>
</dbReference>
<dbReference type="OrthoDB" id="202840at2759"/>
<dbReference type="AlphaFoldDB" id="A0A0B7G083"/>
<evidence type="ECO:0000313" key="2">
    <source>
        <dbReference type="Proteomes" id="UP000059188"/>
    </source>
</evidence>
<proteinExistence type="predicted"/>
<evidence type="ECO:0008006" key="3">
    <source>
        <dbReference type="Google" id="ProtNLM"/>
    </source>
</evidence>
<accession>A0A0B7G083</accession>
<organism evidence="1 2">
    <name type="scientific">Thanatephorus cucumeris (strain AG1-IB / isolate 7/3/14)</name>
    <name type="common">Lettuce bottom rot fungus</name>
    <name type="synonym">Rhizoctonia solani</name>
    <dbReference type="NCBI Taxonomy" id="1108050"/>
    <lineage>
        <taxon>Eukaryota</taxon>
        <taxon>Fungi</taxon>
        <taxon>Dikarya</taxon>
        <taxon>Basidiomycota</taxon>
        <taxon>Agaricomycotina</taxon>
        <taxon>Agaricomycetes</taxon>
        <taxon>Cantharellales</taxon>
        <taxon>Ceratobasidiaceae</taxon>
        <taxon>Rhizoctonia</taxon>
        <taxon>Rhizoctonia solani AG-1</taxon>
    </lineage>
</organism>
<dbReference type="Proteomes" id="UP000059188">
    <property type="component" value="Unassembled WGS sequence"/>
</dbReference>
<name>A0A0B7G083_THACB</name>
<sequence length="166" mass="18867">MTEMVAIALYLLEHHGKGTTWDIHTLRPSQLAAFYRWFIFIPANVYPTITVVEFPGRFMRVPADSPIDSKTVESWVTDGTFIKQGEIWKLMEQEMTKGLQDGVFLLGTEEPTLLDVLVALIAQWPPNPRYIWLEENCPKLVNNTRKTLKSKVIGDAFRGGGLNAFL</sequence>